<feature type="domain" description="DUF4325" evidence="1">
    <location>
        <begin position="18"/>
        <end position="80"/>
    </location>
</feature>
<evidence type="ECO:0000313" key="3">
    <source>
        <dbReference type="Proteomes" id="UP000190626"/>
    </source>
</evidence>
<name>A0A1V4HAB2_9BACL</name>
<dbReference type="Pfam" id="PF14213">
    <property type="entry name" value="DUF4325"/>
    <property type="match status" value="1"/>
</dbReference>
<sequence length="109" mass="12341">MIMIKVNDHVNQCYSNSDGDVIRVLIADHLGKGQKVSVSFDKIDSISASFVNSAFIDLLEMYTFDTIRQLLGFADSSKSINNLIKKRFSFEVNERSYKKSPKGMMLQPN</sequence>
<comment type="caution">
    <text evidence="2">The sequence shown here is derived from an EMBL/GenBank/DDBJ whole genome shotgun (WGS) entry which is preliminary data.</text>
</comment>
<dbReference type="RefSeq" id="WP_079419140.1">
    <property type="nucleotide sequence ID" value="NZ_MBTG01000045.1"/>
</dbReference>
<organism evidence="2 3">
    <name type="scientific">Paenibacillus ferrarius</name>
    <dbReference type="NCBI Taxonomy" id="1469647"/>
    <lineage>
        <taxon>Bacteria</taxon>
        <taxon>Bacillati</taxon>
        <taxon>Bacillota</taxon>
        <taxon>Bacilli</taxon>
        <taxon>Bacillales</taxon>
        <taxon>Paenibacillaceae</taxon>
        <taxon>Paenibacillus</taxon>
    </lineage>
</organism>
<evidence type="ECO:0000259" key="1">
    <source>
        <dbReference type="Pfam" id="PF14213"/>
    </source>
</evidence>
<dbReference type="InterPro" id="IPR025474">
    <property type="entry name" value="DUF4325"/>
</dbReference>
<gene>
    <name evidence="2" type="ORF">BC351_09135</name>
</gene>
<dbReference type="EMBL" id="MBTG01000045">
    <property type="protein sequence ID" value="OPH48609.1"/>
    <property type="molecule type" value="Genomic_DNA"/>
</dbReference>
<protein>
    <recommendedName>
        <fullName evidence="1">DUF4325 domain-containing protein</fullName>
    </recommendedName>
</protein>
<dbReference type="AlphaFoldDB" id="A0A1V4HAB2"/>
<evidence type="ECO:0000313" key="2">
    <source>
        <dbReference type="EMBL" id="OPH48609.1"/>
    </source>
</evidence>
<dbReference type="OrthoDB" id="8455606at2"/>
<proteinExistence type="predicted"/>
<accession>A0A1V4HAB2</accession>
<reference evidence="3" key="1">
    <citation type="submission" date="2016-07" db="EMBL/GenBank/DDBJ databases">
        <authorList>
            <person name="Florea S."/>
            <person name="Webb J.S."/>
            <person name="Jaromczyk J."/>
            <person name="Schardl C.L."/>
        </authorList>
    </citation>
    <scope>NUCLEOTIDE SEQUENCE [LARGE SCALE GENOMIC DNA]</scope>
    <source>
        <strain evidence="3">CY1</strain>
    </source>
</reference>
<dbReference type="STRING" id="1469647.BC351_09135"/>
<keyword evidence="3" id="KW-1185">Reference proteome</keyword>
<dbReference type="Proteomes" id="UP000190626">
    <property type="component" value="Unassembled WGS sequence"/>
</dbReference>